<reference evidence="2 3" key="1">
    <citation type="journal article" date="2021" name="Plant Biotechnol. J.">
        <title>Multi-omics assisted identification of the key and species-specific regulatory components of drought-tolerant mechanisms in Gossypium stocksii.</title>
        <authorList>
            <person name="Yu D."/>
            <person name="Ke L."/>
            <person name="Zhang D."/>
            <person name="Wu Y."/>
            <person name="Sun Y."/>
            <person name="Mei J."/>
            <person name="Sun J."/>
            <person name="Sun Y."/>
        </authorList>
    </citation>
    <scope>NUCLEOTIDE SEQUENCE [LARGE SCALE GENOMIC DNA]</scope>
    <source>
        <strain evidence="3">cv. E1</strain>
        <tissue evidence="2">Leaf</tissue>
    </source>
</reference>
<dbReference type="AlphaFoldDB" id="A0A9D4A3K9"/>
<dbReference type="Pfam" id="PF13966">
    <property type="entry name" value="zf-RVT"/>
    <property type="match status" value="1"/>
</dbReference>
<proteinExistence type="predicted"/>
<dbReference type="PANTHER" id="PTHR33116:SF86">
    <property type="entry name" value="REVERSE TRANSCRIPTASE DOMAIN-CONTAINING PROTEIN"/>
    <property type="match status" value="1"/>
</dbReference>
<dbReference type="PANTHER" id="PTHR33116">
    <property type="entry name" value="REVERSE TRANSCRIPTASE ZINC-BINDING DOMAIN-CONTAINING PROTEIN-RELATED-RELATED"/>
    <property type="match status" value="1"/>
</dbReference>
<comment type="caution">
    <text evidence="2">The sequence shown here is derived from an EMBL/GenBank/DDBJ whole genome shotgun (WGS) entry which is preliminary data.</text>
</comment>
<keyword evidence="3" id="KW-1185">Reference proteome</keyword>
<feature type="domain" description="Reverse transcriptase zinc-binding" evidence="1">
    <location>
        <begin position="209"/>
        <end position="290"/>
    </location>
</feature>
<dbReference type="EMBL" id="JAIQCV010000007">
    <property type="protein sequence ID" value="KAH1083350.1"/>
    <property type="molecule type" value="Genomic_DNA"/>
</dbReference>
<protein>
    <recommendedName>
        <fullName evidence="1">Reverse transcriptase zinc-binding domain-containing protein</fullName>
    </recommendedName>
</protein>
<dbReference type="OrthoDB" id="1000288at2759"/>
<name>A0A9D4A3K9_9ROSI</name>
<evidence type="ECO:0000313" key="2">
    <source>
        <dbReference type="EMBL" id="KAH1083350.1"/>
    </source>
</evidence>
<dbReference type="InterPro" id="IPR026960">
    <property type="entry name" value="RVT-Znf"/>
</dbReference>
<sequence>MSVFLAPKGVIDDMQTKISRVWWSGKNRGQFWSMLSWKNLCYPKGMGGLGFRDLHLFNLALLGRKVWRLINNKYTLCYQVLSSKYFPDGNIFNFKKVNRASFTWKSIVAAASVLKSGFGWQVGCGDRINIHTDNWGLEGLNGAAIKPYMLITNENSVRDLWHRESRRWNTCRVWELYGQDLGEKICSLPIGDENHYDRMVWFHNSLGIYNSKSAYSWLLLKQVGFGPHRFFWSADTLPKIRIFTWRVGNDILPANVKLASIHHGLGYNCPRCGADYETLIHALKDCPSSKATLMLGGLDSRVISKEYDRCIDWLEDMMRVLDKKAMADSMTILWNCWNSRNNRVFNGKEEEPKDI</sequence>
<evidence type="ECO:0000313" key="3">
    <source>
        <dbReference type="Proteomes" id="UP000828251"/>
    </source>
</evidence>
<accession>A0A9D4A3K9</accession>
<evidence type="ECO:0000259" key="1">
    <source>
        <dbReference type="Pfam" id="PF13966"/>
    </source>
</evidence>
<organism evidence="2 3">
    <name type="scientific">Gossypium stocksii</name>
    <dbReference type="NCBI Taxonomy" id="47602"/>
    <lineage>
        <taxon>Eukaryota</taxon>
        <taxon>Viridiplantae</taxon>
        <taxon>Streptophyta</taxon>
        <taxon>Embryophyta</taxon>
        <taxon>Tracheophyta</taxon>
        <taxon>Spermatophyta</taxon>
        <taxon>Magnoliopsida</taxon>
        <taxon>eudicotyledons</taxon>
        <taxon>Gunneridae</taxon>
        <taxon>Pentapetalae</taxon>
        <taxon>rosids</taxon>
        <taxon>malvids</taxon>
        <taxon>Malvales</taxon>
        <taxon>Malvaceae</taxon>
        <taxon>Malvoideae</taxon>
        <taxon>Gossypium</taxon>
    </lineage>
</organism>
<gene>
    <name evidence="2" type="ORF">J1N35_023111</name>
</gene>
<dbReference type="Proteomes" id="UP000828251">
    <property type="component" value="Unassembled WGS sequence"/>
</dbReference>